<sequence length="120" mass="12694">MRARSMMRDSLALEYESATHHERFVCDEVLFDFGVLVDPASRSVRARVGFSSVIPPSLDLNSSSLGDSLAGEASGAQTQTQTHRSSLTRGLAGLATSGPGGRSKSIRFVGQVAEPPKSVS</sequence>
<proteinExistence type="predicted"/>
<accession>A0AAD5Q0N6</accession>
<evidence type="ECO:0000313" key="2">
    <source>
        <dbReference type="EMBL" id="KAJ0390293.1"/>
    </source>
</evidence>
<name>A0AAD5Q0N6_PYTIN</name>
<feature type="compositionally biased region" description="Polar residues" evidence="1">
    <location>
        <begin position="75"/>
        <end position="88"/>
    </location>
</feature>
<dbReference type="Proteomes" id="UP001209570">
    <property type="component" value="Unassembled WGS sequence"/>
</dbReference>
<feature type="region of interest" description="Disordered" evidence="1">
    <location>
        <begin position="65"/>
        <end position="120"/>
    </location>
</feature>
<comment type="caution">
    <text evidence="2">The sequence shown here is derived from an EMBL/GenBank/DDBJ whole genome shotgun (WGS) entry which is preliminary data.</text>
</comment>
<evidence type="ECO:0000313" key="3">
    <source>
        <dbReference type="Proteomes" id="UP001209570"/>
    </source>
</evidence>
<dbReference type="EMBL" id="JAKCXM010002330">
    <property type="protein sequence ID" value="KAJ0390293.1"/>
    <property type="molecule type" value="Genomic_DNA"/>
</dbReference>
<organism evidence="2 3">
    <name type="scientific">Pythium insidiosum</name>
    <name type="common">Pythiosis disease agent</name>
    <dbReference type="NCBI Taxonomy" id="114742"/>
    <lineage>
        <taxon>Eukaryota</taxon>
        <taxon>Sar</taxon>
        <taxon>Stramenopiles</taxon>
        <taxon>Oomycota</taxon>
        <taxon>Peronosporomycetes</taxon>
        <taxon>Pythiales</taxon>
        <taxon>Pythiaceae</taxon>
        <taxon>Pythium</taxon>
    </lineage>
</organism>
<protein>
    <submittedName>
        <fullName evidence="2">Uncharacterized protein</fullName>
    </submittedName>
</protein>
<keyword evidence="3" id="KW-1185">Reference proteome</keyword>
<evidence type="ECO:0000256" key="1">
    <source>
        <dbReference type="SAM" id="MobiDB-lite"/>
    </source>
</evidence>
<dbReference type="AlphaFoldDB" id="A0AAD5Q0N6"/>
<reference evidence="2" key="1">
    <citation type="submission" date="2021-12" db="EMBL/GenBank/DDBJ databases">
        <title>Prjna785345.</title>
        <authorList>
            <person name="Rujirawat T."/>
            <person name="Krajaejun T."/>
        </authorList>
    </citation>
    <scope>NUCLEOTIDE SEQUENCE</scope>
    <source>
        <strain evidence="2">Pi057C3</strain>
    </source>
</reference>
<gene>
    <name evidence="2" type="ORF">P43SY_011906</name>
</gene>